<keyword evidence="3" id="KW-1185">Reference proteome</keyword>
<sequence length="58" mass="6395">MGVSPAVRDDENVWLAIFASMLGVSLFLLVLLCHWEASNSRKNLTWGSIPGPQDHDLS</sequence>
<keyword evidence="1" id="KW-0472">Membrane</keyword>
<name>A0A8C7APD5_NEOVI</name>
<reference evidence="2" key="2">
    <citation type="submission" date="2025-09" db="UniProtKB">
        <authorList>
            <consortium name="Ensembl"/>
        </authorList>
    </citation>
    <scope>IDENTIFICATION</scope>
</reference>
<proteinExistence type="predicted"/>
<evidence type="ECO:0000313" key="3">
    <source>
        <dbReference type="Proteomes" id="UP000694425"/>
    </source>
</evidence>
<accession>A0A8C7APD5</accession>
<keyword evidence="1" id="KW-0812">Transmembrane</keyword>
<evidence type="ECO:0000256" key="1">
    <source>
        <dbReference type="SAM" id="Phobius"/>
    </source>
</evidence>
<feature type="transmembrane region" description="Helical" evidence="1">
    <location>
        <begin position="12"/>
        <end position="33"/>
    </location>
</feature>
<keyword evidence="1" id="KW-1133">Transmembrane helix</keyword>
<evidence type="ECO:0000313" key="2">
    <source>
        <dbReference type="Ensembl" id="ENSNVIP00000011870.1"/>
    </source>
</evidence>
<dbReference type="Ensembl" id="ENSNVIT00000013905.1">
    <property type="protein sequence ID" value="ENSNVIP00000011870.1"/>
    <property type="gene ID" value="ENSNVIG00000009384.1"/>
</dbReference>
<dbReference type="AlphaFoldDB" id="A0A8C7APD5"/>
<dbReference type="Proteomes" id="UP000694425">
    <property type="component" value="Unplaced"/>
</dbReference>
<protein>
    <submittedName>
        <fullName evidence="2">Uncharacterized protein</fullName>
    </submittedName>
</protein>
<reference evidence="2" key="1">
    <citation type="submission" date="2025-08" db="UniProtKB">
        <authorList>
            <consortium name="Ensembl"/>
        </authorList>
    </citation>
    <scope>IDENTIFICATION</scope>
</reference>
<organism evidence="2 3">
    <name type="scientific">Neovison vison</name>
    <name type="common">American mink</name>
    <name type="synonym">Mustela vison</name>
    <dbReference type="NCBI Taxonomy" id="452646"/>
    <lineage>
        <taxon>Eukaryota</taxon>
        <taxon>Metazoa</taxon>
        <taxon>Chordata</taxon>
        <taxon>Craniata</taxon>
        <taxon>Vertebrata</taxon>
        <taxon>Euteleostomi</taxon>
        <taxon>Mammalia</taxon>
        <taxon>Eutheria</taxon>
        <taxon>Laurasiatheria</taxon>
        <taxon>Carnivora</taxon>
        <taxon>Caniformia</taxon>
        <taxon>Musteloidea</taxon>
        <taxon>Mustelidae</taxon>
        <taxon>Mustelinae</taxon>
        <taxon>Neogale</taxon>
    </lineage>
</organism>